<protein>
    <recommendedName>
        <fullName evidence="4">Transcription factor domain-containing protein</fullName>
    </recommendedName>
</protein>
<proteinExistence type="predicted"/>
<evidence type="ECO:0000313" key="3">
    <source>
        <dbReference type="Proteomes" id="UP001324427"/>
    </source>
</evidence>
<evidence type="ECO:0000256" key="1">
    <source>
        <dbReference type="SAM" id="MobiDB-lite"/>
    </source>
</evidence>
<reference evidence="2 3" key="1">
    <citation type="submission" date="2021-11" db="EMBL/GenBank/DDBJ databases">
        <title>Black yeast isolated from Biological Soil Crust.</title>
        <authorList>
            <person name="Kurbessoian T."/>
        </authorList>
    </citation>
    <scope>NUCLEOTIDE SEQUENCE [LARGE SCALE GENOMIC DNA]</scope>
    <source>
        <strain evidence="2 3">CCFEE 5522</strain>
    </source>
</reference>
<comment type="caution">
    <text evidence="2">The sequence shown here is derived from an EMBL/GenBank/DDBJ whole genome shotgun (WGS) entry which is preliminary data.</text>
</comment>
<keyword evidence="3" id="KW-1185">Reference proteome</keyword>
<sequence length="664" mass="72799">MPQLQRSPAATRIPARDRIGHLERTVASLVTLVRTKSHAPPPSGTRPSGNGGGGAFSNDLGDELERPEVDETTPPSHLRLLFDDFKAGPQDHEDIDGDRRSMRLVKSSIDMARVQLQPLLPSREDVLQIAKYASDWMTLYHTLFPAFFAFHTGDGLIVHYDRMHNDDVDPVTLAVYLLSLAITAQQVPPNTIPTQFHGGQGVPRFVDAVCRAVEHTIVGNDALAGSVEGLEAAMLYVRVSLGRASLRSTWLTLRRIIALAELAGLPHANDEAGHATEAQGNSSRQTQPAQEILKQKADVWEAICATDRNFSMMLNLPPGTARYRFPRTQSISRDGQISPQAYNYQLSNICAAIFEIDESYTRGVPHMESYEMVLNADHQLRALASSAPKAWWQQSADGLSLACLLVKFWHHYTMARIHLRPSMMHVDDQYAYSRTACREACQNAVRCFPDFRSRVPSGFFVCRVLDVQAFTAATFLLLSSRMPQKEGEMSQPPGPHTVDSQTTDMVQRVVDCLASVSDQAGSDLAREARAALASLLTLVRGQQPLRSKPLTLQIPLLGKIHIRGPSGRFASQETPVDPGTMTGSAALDAIGTSPTEPLGFEAAPGWGHHGVEAEDEASTVAPPVPWSFEFDFDTAAFWTQEGFPSDITMNTNGWIGAVADDAEM</sequence>
<dbReference type="CDD" id="cd12148">
    <property type="entry name" value="fungal_TF_MHR"/>
    <property type="match status" value="1"/>
</dbReference>
<evidence type="ECO:0008006" key="4">
    <source>
        <dbReference type="Google" id="ProtNLM"/>
    </source>
</evidence>
<dbReference type="PANTHER" id="PTHR47840">
    <property type="entry name" value="ZN(II)2CYS6 TRANSCRIPTION FACTOR (EUROFUNG)-RELATED"/>
    <property type="match status" value="1"/>
</dbReference>
<feature type="region of interest" description="Disordered" evidence="1">
    <location>
        <begin position="32"/>
        <end position="75"/>
    </location>
</feature>
<feature type="region of interest" description="Disordered" evidence="1">
    <location>
        <begin position="272"/>
        <end position="291"/>
    </location>
</feature>
<organism evidence="2 3">
    <name type="scientific">Oleoguttula mirabilis</name>
    <dbReference type="NCBI Taxonomy" id="1507867"/>
    <lineage>
        <taxon>Eukaryota</taxon>
        <taxon>Fungi</taxon>
        <taxon>Dikarya</taxon>
        <taxon>Ascomycota</taxon>
        <taxon>Pezizomycotina</taxon>
        <taxon>Dothideomycetes</taxon>
        <taxon>Dothideomycetidae</taxon>
        <taxon>Mycosphaerellales</taxon>
        <taxon>Teratosphaeriaceae</taxon>
        <taxon>Oleoguttula</taxon>
    </lineage>
</organism>
<dbReference type="PANTHER" id="PTHR47840:SF3">
    <property type="entry name" value="ZN(II)2CYS6 TRANSCRIPTION FACTOR (EUROFUNG)"/>
    <property type="match status" value="1"/>
</dbReference>
<accession>A0AAV9J512</accession>
<feature type="compositionally biased region" description="Polar residues" evidence="1">
    <location>
        <begin position="278"/>
        <end position="289"/>
    </location>
</feature>
<dbReference type="AlphaFoldDB" id="A0AAV9J512"/>
<evidence type="ECO:0000313" key="2">
    <source>
        <dbReference type="EMBL" id="KAK4539351.1"/>
    </source>
</evidence>
<dbReference type="EMBL" id="JAVFHQ010000099">
    <property type="protein sequence ID" value="KAK4539351.1"/>
    <property type="molecule type" value="Genomic_DNA"/>
</dbReference>
<name>A0AAV9J512_9PEZI</name>
<gene>
    <name evidence="2" type="ORF">LTR36_011008</name>
</gene>
<dbReference type="Proteomes" id="UP001324427">
    <property type="component" value="Unassembled WGS sequence"/>
</dbReference>